<dbReference type="PANTHER" id="PTHR22617">
    <property type="entry name" value="CHEMOTAXIS SENSOR HISTIDINE KINASE-RELATED"/>
    <property type="match status" value="1"/>
</dbReference>
<dbReference type="Gene3D" id="2.40.50.180">
    <property type="entry name" value="CheA-289, Domain 4"/>
    <property type="match status" value="1"/>
</dbReference>
<proteinExistence type="predicted"/>
<dbReference type="PROSITE" id="PS50851">
    <property type="entry name" value="CHEW"/>
    <property type="match status" value="1"/>
</dbReference>
<dbReference type="Gene3D" id="2.30.30.40">
    <property type="entry name" value="SH3 Domains"/>
    <property type="match status" value="1"/>
</dbReference>
<evidence type="ECO:0000313" key="2">
    <source>
        <dbReference type="EMBL" id="MPN01912.1"/>
    </source>
</evidence>
<organism evidence="2">
    <name type="scientific">bioreactor metagenome</name>
    <dbReference type="NCBI Taxonomy" id="1076179"/>
    <lineage>
        <taxon>unclassified sequences</taxon>
        <taxon>metagenomes</taxon>
        <taxon>ecological metagenomes</taxon>
    </lineage>
</organism>
<dbReference type="InterPro" id="IPR036061">
    <property type="entry name" value="CheW-like_dom_sf"/>
</dbReference>
<protein>
    <submittedName>
        <fullName evidence="2">Chemotaxis protein CheW</fullName>
    </submittedName>
</protein>
<dbReference type="EMBL" id="VSSQ01047884">
    <property type="protein sequence ID" value="MPN01912.1"/>
    <property type="molecule type" value="Genomic_DNA"/>
</dbReference>
<dbReference type="GO" id="GO:0007165">
    <property type="term" value="P:signal transduction"/>
    <property type="evidence" value="ECO:0007669"/>
    <property type="project" value="InterPro"/>
</dbReference>
<dbReference type="InterPro" id="IPR002545">
    <property type="entry name" value="CheW-lke_dom"/>
</dbReference>
<evidence type="ECO:0000259" key="1">
    <source>
        <dbReference type="PROSITE" id="PS50851"/>
    </source>
</evidence>
<dbReference type="AlphaFoldDB" id="A0A645EKX1"/>
<reference evidence="2" key="1">
    <citation type="submission" date="2019-08" db="EMBL/GenBank/DDBJ databases">
        <authorList>
            <person name="Kucharzyk K."/>
            <person name="Murdoch R.W."/>
            <person name="Higgins S."/>
            <person name="Loffler F."/>
        </authorList>
    </citation>
    <scope>NUCLEOTIDE SEQUENCE</scope>
</reference>
<dbReference type="GO" id="GO:0005829">
    <property type="term" value="C:cytosol"/>
    <property type="evidence" value="ECO:0007669"/>
    <property type="project" value="TreeGrafter"/>
</dbReference>
<comment type="caution">
    <text evidence="2">The sequence shown here is derived from an EMBL/GenBank/DDBJ whole genome shotgun (WGS) entry which is preliminary data.</text>
</comment>
<dbReference type="Pfam" id="PF01584">
    <property type="entry name" value="CheW"/>
    <property type="match status" value="1"/>
</dbReference>
<dbReference type="GO" id="GO:0006935">
    <property type="term" value="P:chemotaxis"/>
    <property type="evidence" value="ECO:0007669"/>
    <property type="project" value="InterPro"/>
</dbReference>
<gene>
    <name evidence="2" type="primary">cheW_36</name>
    <name evidence="2" type="ORF">SDC9_149125</name>
</gene>
<dbReference type="PANTHER" id="PTHR22617:SF23">
    <property type="entry name" value="CHEMOTAXIS PROTEIN CHEW"/>
    <property type="match status" value="1"/>
</dbReference>
<sequence>MIEEQVVIFRIQEEEYAIPMDAIKGIITPCEIITTPAAPDYLEGIIKKDGQIIPVVRLSAKFGLVGQKAEVCHVILVQIGSQEIGIAANGIIEKFRLTATCLDASTRGRSYLGSCIRGLGEIGNGNRVIILLDIAQVFSETELAIMRKLDH</sequence>
<feature type="domain" description="CheW-like" evidence="1">
    <location>
        <begin position="3"/>
        <end position="143"/>
    </location>
</feature>
<dbReference type="SMART" id="SM00260">
    <property type="entry name" value="CheW"/>
    <property type="match status" value="1"/>
</dbReference>
<name>A0A645EKX1_9ZZZZ</name>
<accession>A0A645EKX1</accession>
<dbReference type="InterPro" id="IPR039315">
    <property type="entry name" value="CheW"/>
</dbReference>
<dbReference type="SUPFAM" id="SSF50341">
    <property type="entry name" value="CheW-like"/>
    <property type="match status" value="1"/>
</dbReference>